<dbReference type="OrthoDB" id="9781180at2"/>
<dbReference type="Pfam" id="PF13189">
    <property type="entry name" value="Cytidylate_kin2"/>
    <property type="match status" value="1"/>
</dbReference>
<dbReference type="GO" id="GO:0016301">
    <property type="term" value="F:kinase activity"/>
    <property type="evidence" value="ECO:0007669"/>
    <property type="project" value="UniProtKB-KW"/>
</dbReference>
<dbReference type="STRING" id="867345.SAMN05421693_10891"/>
<evidence type="ECO:0000313" key="1">
    <source>
        <dbReference type="EMBL" id="SEP86868.1"/>
    </source>
</evidence>
<protein>
    <submittedName>
        <fullName evidence="1">Cytidylate kinase</fullName>
    </submittedName>
</protein>
<dbReference type="EMBL" id="FOFO01000008">
    <property type="protein sequence ID" value="SEP86868.1"/>
    <property type="molecule type" value="Genomic_DNA"/>
</dbReference>
<accession>A0A1H9BF24</accession>
<gene>
    <name evidence="1" type="ORF">SAMN05421693_10891</name>
</gene>
<dbReference type="AlphaFoldDB" id="A0A1H9BF24"/>
<proteinExistence type="predicted"/>
<evidence type="ECO:0000313" key="2">
    <source>
        <dbReference type="Proteomes" id="UP000199496"/>
    </source>
</evidence>
<organism evidence="1 2">
    <name type="scientific">Ectothiorhodospira magna</name>
    <dbReference type="NCBI Taxonomy" id="867345"/>
    <lineage>
        <taxon>Bacteria</taxon>
        <taxon>Pseudomonadati</taxon>
        <taxon>Pseudomonadota</taxon>
        <taxon>Gammaproteobacteria</taxon>
        <taxon>Chromatiales</taxon>
        <taxon>Ectothiorhodospiraceae</taxon>
        <taxon>Ectothiorhodospira</taxon>
    </lineage>
</organism>
<keyword evidence="1" id="KW-0808">Transferase</keyword>
<dbReference type="SUPFAM" id="SSF52540">
    <property type="entry name" value="P-loop containing nucleoside triphosphate hydrolases"/>
    <property type="match status" value="1"/>
</dbReference>
<reference evidence="1 2" key="1">
    <citation type="submission" date="2016-10" db="EMBL/GenBank/DDBJ databases">
        <authorList>
            <person name="de Groot N.N."/>
        </authorList>
    </citation>
    <scope>NUCLEOTIDE SEQUENCE [LARGE SCALE GENOMIC DNA]</scope>
    <source>
        <strain evidence="1 2">B7-7</strain>
    </source>
</reference>
<dbReference type="Proteomes" id="UP000199496">
    <property type="component" value="Unassembled WGS sequence"/>
</dbReference>
<keyword evidence="2" id="KW-1185">Reference proteome</keyword>
<dbReference type="Gene3D" id="3.40.50.300">
    <property type="entry name" value="P-loop containing nucleotide triphosphate hydrolases"/>
    <property type="match status" value="1"/>
</dbReference>
<dbReference type="RefSeq" id="WP_090205137.1">
    <property type="nucleotide sequence ID" value="NZ_FOFO01000008.1"/>
</dbReference>
<sequence>MPYDVNDLIQRYIRSQTYGNDSTNSGRDRIGPPLIALSRDYGAGGEDIARILAQRLKVSYIDDDLLDRMAKHTEQDRDLLRKLDERVSAWKTTWIYSVISGDAYFMSTYRKALVNVLLAISAEGGVIMGRGAHVFLRDRGAFRVRICGSPLYCARRVAEQEGLDEEEAREKVDTINQQRQQFLWSLIQRRTNDPAQFDLTINTDRLHDWDKVAALILGAMKDAGLSSQGGTIRGHHRL</sequence>
<keyword evidence="1" id="KW-0418">Kinase</keyword>
<dbReference type="InterPro" id="IPR027417">
    <property type="entry name" value="P-loop_NTPase"/>
</dbReference>
<name>A0A1H9BF24_9GAMM</name>